<feature type="chain" id="PRO_5037643911" description="Quinohemoprotein amine dehydrogenase subunit beta" evidence="1">
    <location>
        <begin position="31"/>
        <end position="356"/>
    </location>
</feature>
<evidence type="ECO:0000313" key="2">
    <source>
        <dbReference type="EMBL" id="MBI2877151.1"/>
    </source>
</evidence>
<protein>
    <recommendedName>
        <fullName evidence="4">Quinohemoprotein amine dehydrogenase subunit beta</fullName>
    </recommendedName>
</protein>
<dbReference type="PANTHER" id="PTHR47197">
    <property type="entry name" value="PROTEIN NIRF"/>
    <property type="match status" value="1"/>
</dbReference>
<reference evidence="2" key="1">
    <citation type="submission" date="2020-07" db="EMBL/GenBank/DDBJ databases">
        <title>Huge and variable diversity of episymbiotic CPR bacteria and DPANN archaea in groundwater ecosystems.</title>
        <authorList>
            <person name="He C.Y."/>
            <person name="Keren R."/>
            <person name="Whittaker M."/>
            <person name="Farag I.F."/>
            <person name="Doudna J."/>
            <person name="Cate J.H.D."/>
            <person name="Banfield J.F."/>
        </authorList>
    </citation>
    <scope>NUCLEOTIDE SEQUENCE</scope>
    <source>
        <strain evidence="2">NC_groundwater_672_Ag_B-0.1um_62_36</strain>
    </source>
</reference>
<dbReference type="InterPro" id="IPR011044">
    <property type="entry name" value="Quino_amine_DH_bsu"/>
</dbReference>
<dbReference type="InterPro" id="IPR051200">
    <property type="entry name" value="Host-pathogen_enzymatic-act"/>
</dbReference>
<dbReference type="InterPro" id="IPR015943">
    <property type="entry name" value="WD40/YVTN_repeat-like_dom_sf"/>
</dbReference>
<evidence type="ECO:0000256" key="1">
    <source>
        <dbReference type="SAM" id="SignalP"/>
    </source>
</evidence>
<proteinExistence type="predicted"/>
<organism evidence="2 3">
    <name type="scientific">Tectimicrobiota bacterium</name>
    <dbReference type="NCBI Taxonomy" id="2528274"/>
    <lineage>
        <taxon>Bacteria</taxon>
        <taxon>Pseudomonadati</taxon>
        <taxon>Nitrospinota/Tectimicrobiota group</taxon>
        <taxon>Candidatus Tectimicrobiota</taxon>
    </lineage>
</organism>
<comment type="caution">
    <text evidence="2">The sequence shown here is derived from an EMBL/GenBank/DDBJ whole genome shotgun (WGS) entry which is preliminary data.</text>
</comment>
<dbReference type="EMBL" id="JACPRF010000293">
    <property type="protein sequence ID" value="MBI2877151.1"/>
    <property type="molecule type" value="Genomic_DNA"/>
</dbReference>
<feature type="signal peptide" evidence="1">
    <location>
        <begin position="1"/>
        <end position="30"/>
    </location>
</feature>
<name>A0A932CPH4_UNCTE</name>
<evidence type="ECO:0008006" key="4">
    <source>
        <dbReference type="Google" id="ProtNLM"/>
    </source>
</evidence>
<dbReference type="Proteomes" id="UP000769766">
    <property type="component" value="Unassembled WGS sequence"/>
</dbReference>
<accession>A0A932CPH4</accession>
<gene>
    <name evidence="2" type="ORF">HYY20_09745</name>
</gene>
<sequence length="356" mass="39223">MRKRASIRPCSLALWGALAFFLSLPGPALAAQELIYITTLPNKLVVIDGEKDEIVREIPLRGTPYYVTATRDGRTVFAITGRREYIEIINAEQGKVVDAITLSQEKEKLKVRFYGLAVSPQGDQLYLNVMASREAMDELVAEPPYVAILDLKTKKVTGTIRVPYGVGALFSLSKGPQIYAFGRDLYTLDPVQRKVVRTTGLASPRIVGEGPMNALPFWTHYPKDGLFGSPYVEGGDPVTHTPKIGLLLFDTVDGRLDKVELGPPFPIFSAVVSPDRRTAYGVFTQLTVVDLKERRVTKAVPLQASYYTLDVSSNGKKLYISGAAPEVVVMDASTFQVLKTIDLPGNTFDLRVIPRE</sequence>
<dbReference type="SUPFAM" id="SSF50969">
    <property type="entry name" value="YVTN repeat-like/Quinoprotein amine dehydrogenase"/>
    <property type="match status" value="1"/>
</dbReference>
<dbReference type="Gene3D" id="2.130.10.10">
    <property type="entry name" value="YVTN repeat-like/Quinoprotein amine dehydrogenase"/>
    <property type="match status" value="1"/>
</dbReference>
<dbReference type="PANTHER" id="PTHR47197:SF3">
    <property type="entry name" value="DIHYDRO-HEME D1 DEHYDROGENASE"/>
    <property type="match status" value="1"/>
</dbReference>
<keyword evidence="1" id="KW-0732">Signal</keyword>
<evidence type="ECO:0000313" key="3">
    <source>
        <dbReference type="Proteomes" id="UP000769766"/>
    </source>
</evidence>
<dbReference type="AlphaFoldDB" id="A0A932CPH4"/>